<sequence>MRSNVSQQILEYYVLERNNSIEEVRRCLIHSIATKQPIPVICVREEYQCRGSQEMSDSQYSYQTTYTCKYVLERNNSVEEVRRCLIHSIATKQPIPVICVREEQQCRGSQEMSDSQYSYQTTYTCKYVLERNASVEEVREMSDSLYSYQKQPIPVICVREEQQCRGSQEMSDSQYSNQTTYTCKYVLERNTGVEEVRRCLIHSIATKQPIPVICVREEQQCRGSQEMSDSQYSYQTTYTCKYVLERNNSVEEVRRCLIHSIATKQPIPVICVREEQQCRGSQEMSDSQYSYQTTYTCKYVLERNASVEEVRRCLIHCIATKQPIPVICVREEQQCRGSQEMSDSQYSNQTTYTCKYVLERNTGVEEVRRCLIHSIATKQPIPVICVREEQQCRGSQKMSDSQYSYQTTYTCKYVLERNNSVEEVRRCLIHSIATKQPIPYVLERNNSVEGSQEMSDSQYSYQTTYTCKYVLERNASVEEVRRCLIHCIATKTTYTCKYVLLGTTTAKPTCRGSQEMSDSQYSYQNNLYLEEYRCRGSQEMSDSQYSYQTTYTCKYVLERNTSVEEVRRCLIHSIATKQPIPVICVREEQQCRGSQEMSDSQYSYQTTYTCKYVLERNNSVEEVGRCLIHSIATKQPTPVICVREEQQCRGSQEMSDSQYSNQTTYTCKYVLERNTGLEEVRRCLIHSIATKQPIPVICVREEQQCRGSQKMSDSQYSYQTTYTCKYVLERNNSVEEVRRCLIHSIATKQPIPNLVQAVENLCLGKNHSFHAEFVEIVKPRERPSMGRKYHDRDNHVALKRSLMHVLGNAGHPRSLQRITSYMELNKANPELRRAATQALRQFTCNESAAHLLRSTLFDSEDVVRHSAYEIYVEHPESKQLTKEQEDAVLA</sequence>
<proteinExistence type="predicted"/>
<evidence type="ECO:0000313" key="2">
    <source>
        <dbReference type="Proteomes" id="UP000507470"/>
    </source>
</evidence>
<gene>
    <name evidence="1" type="ORF">MCOR_32509</name>
</gene>
<protein>
    <recommendedName>
        <fullName evidence="3">Vitellogenin domain-containing protein</fullName>
    </recommendedName>
</protein>
<dbReference type="InterPro" id="IPR011030">
    <property type="entry name" value="Lipovitellin_superhlx_dom"/>
</dbReference>
<dbReference type="SUPFAM" id="SSF48431">
    <property type="entry name" value="Lipovitellin-phosvitin complex, superhelical domain"/>
    <property type="match status" value="1"/>
</dbReference>
<dbReference type="Pfam" id="PF13646">
    <property type="entry name" value="HEAT_2"/>
    <property type="match status" value="1"/>
</dbReference>
<keyword evidence="2" id="KW-1185">Reference proteome</keyword>
<reference evidence="1 2" key="1">
    <citation type="submission" date="2020-06" db="EMBL/GenBank/DDBJ databases">
        <authorList>
            <person name="Li R."/>
            <person name="Bekaert M."/>
        </authorList>
    </citation>
    <scope>NUCLEOTIDE SEQUENCE [LARGE SCALE GENOMIC DNA]</scope>
    <source>
        <strain evidence="2">wild</strain>
    </source>
</reference>
<dbReference type="Proteomes" id="UP000507470">
    <property type="component" value="Unassembled WGS sequence"/>
</dbReference>
<name>A0A6J8CTB8_MYTCO</name>
<dbReference type="Gene3D" id="1.25.10.20">
    <property type="entry name" value="Vitellinogen, superhelical"/>
    <property type="match status" value="1"/>
</dbReference>
<evidence type="ECO:0000313" key="1">
    <source>
        <dbReference type="EMBL" id="CAC5398112.1"/>
    </source>
</evidence>
<accession>A0A6J8CTB8</accession>
<evidence type="ECO:0008006" key="3">
    <source>
        <dbReference type="Google" id="ProtNLM"/>
    </source>
</evidence>
<dbReference type="EMBL" id="CACVKT020005819">
    <property type="protein sequence ID" value="CAC5398112.1"/>
    <property type="molecule type" value="Genomic_DNA"/>
</dbReference>
<organism evidence="1 2">
    <name type="scientific">Mytilus coruscus</name>
    <name type="common">Sea mussel</name>
    <dbReference type="NCBI Taxonomy" id="42192"/>
    <lineage>
        <taxon>Eukaryota</taxon>
        <taxon>Metazoa</taxon>
        <taxon>Spiralia</taxon>
        <taxon>Lophotrochozoa</taxon>
        <taxon>Mollusca</taxon>
        <taxon>Bivalvia</taxon>
        <taxon>Autobranchia</taxon>
        <taxon>Pteriomorphia</taxon>
        <taxon>Mytilida</taxon>
        <taxon>Mytiloidea</taxon>
        <taxon>Mytilidae</taxon>
        <taxon>Mytilinae</taxon>
        <taxon>Mytilus</taxon>
    </lineage>
</organism>
<dbReference type="AlphaFoldDB" id="A0A6J8CTB8"/>